<name>A0A2Z5G4W5_9BACT</name>
<organism evidence="2 3">
    <name type="scientific">Acidisarcina polymorpha</name>
    <dbReference type="NCBI Taxonomy" id="2211140"/>
    <lineage>
        <taxon>Bacteria</taxon>
        <taxon>Pseudomonadati</taxon>
        <taxon>Acidobacteriota</taxon>
        <taxon>Terriglobia</taxon>
        <taxon>Terriglobales</taxon>
        <taxon>Acidobacteriaceae</taxon>
        <taxon>Acidisarcina</taxon>
    </lineage>
</organism>
<protein>
    <submittedName>
        <fullName evidence="2">O-methyltransferase</fullName>
    </submittedName>
</protein>
<evidence type="ECO:0000256" key="1">
    <source>
        <dbReference type="SAM" id="MobiDB-lite"/>
    </source>
</evidence>
<dbReference type="EMBL" id="CP030840">
    <property type="protein sequence ID" value="AXC14010.1"/>
    <property type="molecule type" value="Genomic_DNA"/>
</dbReference>
<dbReference type="Gene3D" id="3.40.50.150">
    <property type="entry name" value="Vaccinia Virus protein VP39"/>
    <property type="match status" value="1"/>
</dbReference>
<dbReference type="SUPFAM" id="SSF53335">
    <property type="entry name" value="S-adenosyl-L-methionine-dependent methyltransferases"/>
    <property type="match status" value="1"/>
</dbReference>
<dbReference type="PANTHER" id="PTHR43167">
    <property type="entry name" value="PUTATIVE (AFU_ORTHOLOGUE AFUA_6G01830)-RELATED"/>
    <property type="match status" value="1"/>
</dbReference>
<keyword evidence="3" id="KW-1185">Reference proteome</keyword>
<evidence type="ECO:0000313" key="2">
    <source>
        <dbReference type="EMBL" id="AXC14010.1"/>
    </source>
</evidence>
<dbReference type="AlphaFoldDB" id="A0A2Z5G4W5"/>
<sequence>MERVADDEQFTQPEYTPATPECPQPELWKMLDSQTTEVEVLELLKTLVTTLKPKLVVETGTFLGHGTVKLAEGVKENGFGKVITVEFDASIHARAVKRFEDSGLAPWIESRLESSLETVIDGSIDLLYSDSHLANREAEIQRLLPQLDPRGVLVIHDASSHFKLVPEAALRMEAEGLISAVLLSTPRGVVIAQRRDGRQ</sequence>
<dbReference type="KEGG" id="abas:ACPOL_4742"/>
<gene>
    <name evidence="2" type="ORF">ACPOL_4742</name>
</gene>
<accession>A0A2Z5G4W5</accession>
<keyword evidence="2" id="KW-0489">Methyltransferase</keyword>
<dbReference type="InterPro" id="IPR029063">
    <property type="entry name" value="SAM-dependent_MTases_sf"/>
</dbReference>
<reference evidence="2 3" key="1">
    <citation type="journal article" date="2018" name="Front. Microbiol.">
        <title>Hydrolytic Capabilities as a Key to Environmental Success: Chitinolytic and Cellulolytic Acidobacteria From Acidic Sub-arctic Soils and Boreal Peatlands.</title>
        <authorList>
            <person name="Belova S.E."/>
            <person name="Ravin N.V."/>
            <person name="Pankratov T.A."/>
            <person name="Rakitin A.L."/>
            <person name="Ivanova A.A."/>
            <person name="Beletsky A.V."/>
            <person name="Mardanov A.V."/>
            <person name="Sinninghe Damste J.S."/>
            <person name="Dedysh S.N."/>
        </authorList>
    </citation>
    <scope>NUCLEOTIDE SEQUENCE [LARGE SCALE GENOMIC DNA]</scope>
    <source>
        <strain evidence="2 3">SBC82</strain>
    </source>
</reference>
<dbReference type="Pfam" id="PF13578">
    <property type="entry name" value="Methyltransf_24"/>
    <property type="match status" value="1"/>
</dbReference>
<proteinExistence type="predicted"/>
<dbReference type="PANTHER" id="PTHR43167:SF1">
    <property type="entry name" value="PUTATIVE (AFU_ORTHOLOGUE AFUA_6G01830)-RELATED"/>
    <property type="match status" value="1"/>
</dbReference>
<keyword evidence="2" id="KW-0808">Transferase</keyword>
<evidence type="ECO:0000313" key="3">
    <source>
        <dbReference type="Proteomes" id="UP000253606"/>
    </source>
</evidence>
<dbReference type="Proteomes" id="UP000253606">
    <property type="component" value="Chromosome"/>
</dbReference>
<dbReference type="GO" id="GO:0032259">
    <property type="term" value="P:methylation"/>
    <property type="evidence" value="ECO:0007669"/>
    <property type="project" value="UniProtKB-KW"/>
</dbReference>
<feature type="region of interest" description="Disordered" evidence="1">
    <location>
        <begin position="1"/>
        <end position="25"/>
    </location>
</feature>
<dbReference type="GO" id="GO:0008168">
    <property type="term" value="F:methyltransferase activity"/>
    <property type="evidence" value="ECO:0007669"/>
    <property type="project" value="UniProtKB-KW"/>
</dbReference>